<proteinExistence type="predicted"/>
<keyword evidence="2" id="KW-1133">Transmembrane helix</keyword>
<reference evidence="4" key="1">
    <citation type="submission" date="2022-08" db="UniProtKB">
        <authorList>
            <consortium name="EnsemblMetazoa"/>
        </authorList>
    </citation>
    <scope>IDENTIFICATION</scope>
    <source>
        <strain evidence="4">05x7-T-G4-1.051#20</strain>
    </source>
</reference>
<name>A0A8W8NUT3_MAGGI</name>
<feature type="signal peptide" evidence="3">
    <location>
        <begin position="1"/>
        <end position="17"/>
    </location>
</feature>
<feature type="transmembrane region" description="Helical" evidence="2">
    <location>
        <begin position="186"/>
        <end position="209"/>
    </location>
</feature>
<keyword evidence="5" id="KW-1185">Reference proteome</keyword>
<dbReference type="EnsemblMetazoa" id="G7372.1">
    <property type="protein sequence ID" value="G7372.1:cds"/>
    <property type="gene ID" value="G7372"/>
</dbReference>
<feature type="compositionally biased region" description="Polar residues" evidence="1">
    <location>
        <begin position="115"/>
        <end position="172"/>
    </location>
</feature>
<organism evidence="4 5">
    <name type="scientific">Magallana gigas</name>
    <name type="common">Pacific oyster</name>
    <name type="synonym">Crassostrea gigas</name>
    <dbReference type="NCBI Taxonomy" id="29159"/>
    <lineage>
        <taxon>Eukaryota</taxon>
        <taxon>Metazoa</taxon>
        <taxon>Spiralia</taxon>
        <taxon>Lophotrochozoa</taxon>
        <taxon>Mollusca</taxon>
        <taxon>Bivalvia</taxon>
        <taxon>Autobranchia</taxon>
        <taxon>Pteriomorphia</taxon>
        <taxon>Ostreida</taxon>
        <taxon>Ostreoidea</taxon>
        <taxon>Ostreidae</taxon>
        <taxon>Magallana</taxon>
    </lineage>
</organism>
<evidence type="ECO:0000313" key="5">
    <source>
        <dbReference type="Proteomes" id="UP000005408"/>
    </source>
</evidence>
<keyword evidence="2" id="KW-0472">Membrane</keyword>
<dbReference type="AlphaFoldDB" id="A0A8W8NUT3"/>
<keyword evidence="3" id="KW-0732">Signal</keyword>
<feature type="chain" id="PRO_5036451893" evidence="3">
    <location>
        <begin position="18"/>
        <end position="235"/>
    </location>
</feature>
<evidence type="ECO:0000256" key="2">
    <source>
        <dbReference type="SAM" id="Phobius"/>
    </source>
</evidence>
<accession>A0A8W8NUT3</accession>
<feature type="region of interest" description="Disordered" evidence="1">
    <location>
        <begin position="115"/>
        <end position="178"/>
    </location>
</feature>
<evidence type="ECO:0000256" key="1">
    <source>
        <dbReference type="SAM" id="MobiDB-lite"/>
    </source>
</evidence>
<protein>
    <submittedName>
        <fullName evidence="4">Uncharacterized protein</fullName>
    </submittedName>
</protein>
<sequence length="235" mass="25579">MAGNLAFFVGLLAFCAGLEINSRECQPSGKTLNCWWRGKGNYVVSTPLYQEILTMNYMSIAASLIVPPLMKGSLMKIEIKDGDISCSAIIAPHTILVYITKQRCVVSTSTPANTQTSAYTPTGTQTSAFTPTRTQTSASTPTGTQTSASAPTGTQTSAFTPTRTQTSASTPIGTRETNEDTTPWQVLVYIFGVVIVVLMVFIVIIIHLVRKYKNHRAMELFYNLPMQEVPKDHAA</sequence>
<keyword evidence="2" id="KW-0812">Transmembrane</keyword>
<evidence type="ECO:0000256" key="3">
    <source>
        <dbReference type="SAM" id="SignalP"/>
    </source>
</evidence>
<evidence type="ECO:0000313" key="4">
    <source>
        <dbReference type="EnsemblMetazoa" id="G7372.1:cds"/>
    </source>
</evidence>
<dbReference type="Proteomes" id="UP000005408">
    <property type="component" value="Unassembled WGS sequence"/>
</dbReference>